<feature type="compositionally biased region" description="Low complexity" evidence="1">
    <location>
        <begin position="49"/>
        <end position="58"/>
    </location>
</feature>
<comment type="caution">
    <text evidence="3">The sequence shown here is derived from an EMBL/GenBank/DDBJ whole genome shotgun (WGS) entry which is preliminary data.</text>
</comment>
<feature type="region of interest" description="Disordered" evidence="1">
    <location>
        <begin position="224"/>
        <end position="251"/>
    </location>
</feature>
<dbReference type="EMBL" id="JAROKS010000015">
    <property type="protein sequence ID" value="KAK1796053.1"/>
    <property type="molecule type" value="Genomic_DNA"/>
</dbReference>
<feature type="transmembrane region" description="Helical" evidence="2">
    <location>
        <begin position="191"/>
        <end position="213"/>
    </location>
</feature>
<dbReference type="Pfam" id="PF16101">
    <property type="entry name" value="PRIMA1"/>
    <property type="match status" value="1"/>
</dbReference>
<organism evidence="3 4">
    <name type="scientific">Electrophorus voltai</name>
    <dbReference type="NCBI Taxonomy" id="2609070"/>
    <lineage>
        <taxon>Eukaryota</taxon>
        <taxon>Metazoa</taxon>
        <taxon>Chordata</taxon>
        <taxon>Craniata</taxon>
        <taxon>Vertebrata</taxon>
        <taxon>Euteleostomi</taxon>
        <taxon>Actinopterygii</taxon>
        <taxon>Neopterygii</taxon>
        <taxon>Teleostei</taxon>
        <taxon>Ostariophysi</taxon>
        <taxon>Gymnotiformes</taxon>
        <taxon>Gymnotoidei</taxon>
        <taxon>Gymnotidae</taxon>
        <taxon>Electrophorus</taxon>
    </lineage>
</organism>
<evidence type="ECO:0000313" key="4">
    <source>
        <dbReference type="Proteomes" id="UP001239994"/>
    </source>
</evidence>
<evidence type="ECO:0000256" key="2">
    <source>
        <dbReference type="SAM" id="Phobius"/>
    </source>
</evidence>
<evidence type="ECO:0008006" key="5">
    <source>
        <dbReference type="Google" id="ProtNLM"/>
    </source>
</evidence>
<keyword evidence="2" id="KW-0812">Transmembrane</keyword>
<gene>
    <name evidence="3" type="ORF">P4O66_009153</name>
</gene>
<reference evidence="3" key="1">
    <citation type="submission" date="2023-03" db="EMBL/GenBank/DDBJ databases">
        <title>Electrophorus voltai genome.</title>
        <authorList>
            <person name="Bian C."/>
        </authorList>
    </citation>
    <scope>NUCLEOTIDE SEQUENCE</scope>
    <source>
        <strain evidence="3">CB-2022</strain>
        <tissue evidence="3">Muscle</tissue>
    </source>
</reference>
<dbReference type="InterPro" id="IPR029659">
    <property type="entry name" value="PRIMA1"/>
</dbReference>
<proteinExistence type="predicted"/>
<evidence type="ECO:0000256" key="1">
    <source>
        <dbReference type="SAM" id="MobiDB-lite"/>
    </source>
</evidence>
<sequence>MRQLATLAPSTQHRFPDEAKGLKSLCHGCADSTLPLQPGGKRGSKKRAPVTTPSITTLPSPTQAPPYCPCTAPAPVLQLSYGLRISTSAPTQLMKWHQPGPVHIAKVGGSSSELVCGKIRLYKHAQGELQKSCSRTLAVPVEGFCQLPCQCRPYPPLPPPPPPPLPPRLLSPTVAPSTVPPMKPWGREAELLVLGIVSCASVAFLLLTGIICYKAIKRKPLRKEENGTSRGEYAMSSRCKQQVVETNSTGV</sequence>
<protein>
    <recommendedName>
        <fullName evidence="5">Proline-rich membrane anchor 1</fullName>
    </recommendedName>
</protein>
<feature type="region of interest" description="Disordered" evidence="1">
    <location>
        <begin position="36"/>
        <end position="58"/>
    </location>
</feature>
<name>A0AAD9DWS4_9TELE</name>
<dbReference type="Proteomes" id="UP001239994">
    <property type="component" value="Unassembled WGS sequence"/>
</dbReference>
<keyword evidence="4" id="KW-1185">Reference proteome</keyword>
<accession>A0AAD9DWS4</accession>
<keyword evidence="2" id="KW-0472">Membrane</keyword>
<feature type="compositionally biased region" description="Polar residues" evidence="1">
    <location>
        <begin position="238"/>
        <end position="251"/>
    </location>
</feature>
<dbReference type="AlphaFoldDB" id="A0AAD9DWS4"/>
<keyword evidence="2" id="KW-1133">Transmembrane helix</keyword>
<evidence type="ECO:0000313" key="3">
    <source>
        <dbReference type="EMBL" id="KAK1796053.1"/>
    </source>
</evidence>